<accession>A0ABX6A608</accession>
<dbReference type="PANTHER" id="PTHR46928:SF1">
    <property type="entry name" value="MESENCHYME-SPECIFIC CELL SURFACE GLYCOPROTEIN"/>
    <property type="match status" value="1"/>
</dbReference>
<dbReference type="SUPFAM" id="SSF69322">
    <property type="entry name" value="Tricorn protease domain 2"/>
    <property type="match status" value="1"/>
</dbReference>
<keyword evidence="10" id="KW-1185">Reference proteome</keyword>
<dbReference type="InterPro" id="IPR052956">
    <property type="entry name" value="Mesenchyme-surface_protein"/>
</dbReference>
<feature type="signal peptide" evidence="7">
    <location>
        <begin position="1"/>
        <end position="27"/>
    </location>
</feature>
<evidence type="ECO:0000313" key="10">
    <source>
        <dbReference type="Proteomes" id="UP000323865"/>
    </source>
</evidence>
<feature type="region of interest" description="Disordered" evidence="5">
    <location>
        <begin position="777"/>
        <end position="849"/>
    </location>
</feature>
<evidence type="ECO:0000256" key="1">
    <source>
        <dbReference type="ARBA" id="ARBA00022512"/>
    </source>
</evidence>
<dbReference type="EMBL" id="CP044108">
    <property type="protein sequence ID" value="QEU11806.1"/>
    <property type="molecule type" value="Genomic_DNA"/>
</dbReference>
<keyword evidence="1" id="KW-0134">Cell wall</keyword>
<dbReference type="SUPFAM" id="SSF50969">
    <property type="entry name" value="YVTN repeat-like/Quinoprotein amine dehydrogenase"/>
    <property type="match status" value="1"/>
</dbReference>
<dbReference type="Proteomes" id="UP000323865">
    <property type="component" value="Chromosome"/>
</dbReference>
<evidence type="ECO:0000256" key="7">
    <source>
        <dbReference type="SAM" id="SignalP"/>
    </source>
</evidence>
<keyword evidence="4" id="KW-0572">Peptidoglycan-anchor</keyword>
<dbReference type="PANTHER" id="PTHR46928">
    <property type="entry name" value="MESENCHYME-SPECIFIC CELL SURFACE GLYCOPROTEIN"/>
    <property type="match status" value="1"/>
</dbReference>
<keyword evidence="3 7" id="KW-0732">Signal</keyword>
<keyword evidence="2" id="KW-0964">Secreted</keyword>
<organism evidence="9 10">
    <name type="scientific">Dermabacter vaginalis</name>
    <dbReference type="NCBI Taxonomy" id="1630135"/>
    <lineage>
        <taxon>Bacteria</taxon>
        <taxon>Bacillati</taxon>
        <taxon>Actinomycetota</taxon>
        <taxon>Actinomycetes</taxon>
        <taxon>Micrococcales</taxon>
        <taxon>Dermabacteraceae</taxon>
        <taxon>Dermabacter</taxon>
    </lineage>
</organism>
<keyword evidence="6" id="KW-0472">Membrane</keyword>
<evidence type="ECO:0000256" key="4">
    <source>
        <dbReference type="ARBA" id="ARBA00023088"/>
    </source>
</evidence>
<dbReference type="InterPro" id="IPR019931">
    <property type="entry name" value="LPXTG_anchor"/>
</dbReference>
<feature type="transmembrane region" description="Helical" evidence="6">
    <location>
        <begin position="856"/>
        <end position="876"/>
    </location>
</feature>
<dbReference type="PROSITE" id="PS50847">
    <property type="entry name" value="GRAM_POS_ANCHORING"/>
    <property type="match status" value="1"/>
</dbReference>
<dbReference type="InterPro" id="IPR011044">
    <property type="entry name" value="Quino_amine_DH_bsu"/>
</dbReference>
<keyword evidence="6" id="KW-1133">Transmembrane helix</keyword>
<evidence type="ECO:0000259" key="8">
    <source>
        <dbReference type="PROSITE" id="PS50847"/>
    </source>
</evidence>
<dbReference type="RefSeq" id="WP_150333145.1">
    <property type="nucleotide sequence ID" value="NZ_CP044108.1"/>
</dbReference>
<dbReference type="InterPro" id="IPR027372">
    <property type="entry name" value="Phytase-like_dom"/>
</dbReference>
<dbReference type="Gene3D" id="2.130.10.10">
    <property type="entry name" value="YVTN repeat-like/Quinoprotein amine dehydrogenase"/>
    <property type="match status" value="1"/>
</dbReference>
<dbReference type="InterPro" id="IPR015943">
    <property type="entry name" value="WD40/YVTN_repeat-like_dom_sf"/>
</dbReference>
<protein>
    <submittedName>
        <fullName evidence="9">Esterase-like activity of phytase family protein</fullName>
    </submittedName>
</protein>
<keyword evidence="6" id="KW-0812">Transmembrane</keyword>
<evidence type="ECO:0000256" key="2">
    <source>
        <dbReference type="ARBA" id="ARBA00022525"/>
    </source>
</evidence>
<evidence type="ECO:0000256" key="5">
    <source>
        <dbReference type="SAM" id="MobiDB-lite"/>
    </source>
</evidence>
<evidence type="ECO:0000313" key="9">
    <source>
        <dbReference type="EMBL" id="QEU11806.1"/>
    </source>
</evidence>
<evidence type="ECO:0000256" key="3">
    <source>
        <dbReference type="ARBA" id="ARBA00022729"/>
    </source>
</evidence>
<proteinExistence type="predicted"/>
<feature type="domain" description="Gram-positive cocci surface proteins LPxTG" evidence="8">
    <location>
        <begin position="847"/>
        <end position="882"/>
    </location>
</feature>
<sequence>MKRTSSIFAASALVCSLGLGLAVPALADGDENVETPFARTATFPVYMNAPEGVDPASETVAEISTVSEDGNTLIYTDAAGKRIGFLDITDPNTPKGAGSVSLAELGHADDQPTSVAVAGEYVLVVIDETGGDFEHPKGRVDVLKVSTREKVASIDLKGQPDSIAINQDGSIAAIAIENQRDEERKDVKGGLPQMPTGFVQTIKLEGDPSTWSAVPVNFTDDEGNVLDIVKSARLDTPEDLEPEYVSINSKNELAVTLQENNGVAIIDLNTNEITSVFTAGWANIDGIDASKDGDILPTESLNGIPREPDAIAWVDDEHVATANEGDWKGGSRGWTIFATDGEVIWDAGNSIEELANAYGLHNEKRAGKKGPEIEGLAVAEIDGVRYAFVASERSNFVAVYNVNDPSNPTFEQLLFTTNGPEGILPIPGRNLLAVSSETDDASARVRSAVNLYQLGADASETAQPSIVSATQADGHVVPWTALGSLAGSKSDASTLYAASDSALDVAYVYTIDASATPALITERRAVKRDGAHAEGIDIEGLTQREDGGFWLASEGKTGDKNRLVRTDADLNIQEEIALPEDVSAHIGKWGLEGIDARVNEKGEEEVFVAIQRPLWKDPSVKPLEEAEGNVARIGRYNTTTKEWNWYTVELTATDAKGDWMGLSELTIVDNTLVLIERDKLNGPDAKVKQLVQVALPSEDEVAAANGAPIALGKGKVLDVLPKLRATNGWTQEKLEGFTVAKDGSMYAVTDNDGLDDATGETVFLRLGKVGDAFDVASDEGEQPSEALPPDPAEGETGEGAGEAPEKPAPAPADGPSNPIEAPAKAPSKADQPIRLTKPEKPKTHVSLPRTGVDGSAYLVTALGALVLLGVGGTLVARSARKH</sequence>
<name>A0ABX6A608_9MICO</name>
<dbReference type="Pfam" id="PF13449">
    <property type="entry name" value="Phytase-like"/>
    <property type="match status" value="1"/>
</dbReference>
<feature type="chain" id="PRO_5045422978" evidence="7">
    <location>
        <begin position="28"/>
        <end position="882"/>
    </location>
</feature>
<gene>
    <name evidence="9" type="ORF">FOB48_05510</name>
</gene>
<evidence type="ECO:0000256" key="6">
    <source>
        <dbReference type="SAM" id="Phobius"/>
    </source>
</evidence>
<reference evidence="9 10" key="1">
    <citation type="submission" date="2019-09" db="EMBL/GenBank/DDBJ databases">
        <title>FDA dAtabase for Regulatory Grade micrObial Sequences (FDA-ARGOS): Supporting development and validation of Infectious Disease Dx tests.</title>
        <authorList>
            <person name="Sciortino C."/>
            <person name="Tallon L."/>
            <person name="Sadzewicz L."/>
            <person name="Vavikolanu K."/>
            <person name="Mehta A."/>
            <person name="Aluvathingal J."/>
            <person name="Nadendla S."/>
            <person name="Nandy P."/>
            <person name="Geyer C."/>
            <person name="Yan Y."/>
            <person name="Sichtig H."/>
        </authorList>
    </citation>
    <scope>NUCLEOTIDE SEQUENCE [LARGE SCALE GENOMIC DNA]</scope>
    <source>
        <strain evidence="9 10">FDAARGOS_640</strain>
    </source>
</reference>